<dbReference type="PANTHER" id="PTHR34849">
    <property type="entry name" value="SSL5025 PROTEIN"/>
    <property type="match status" value="1"/>
</dbReference>
<dbReference type="InterPro" id="IPR009057">
    <property type="entry name" value="Homeodomain-like_sf"/>
</dbReference>
<dbReference type="PANTHER" id="PTHR34849:SF4">
    <property type="entry name" value="SLR1209 PROTEIN"/>
    <property type="match status" value="1"/>
</dbReference>
<sequence>MATAKIRKTPGICNGAACIGRTQIPVWQLVALRAQGCSDANLLSDYPQLTRDDLKAVHTYYAQNTEEIDAAIAAEHSES</sequence>
<proteinExistence type="predicted"/>
<evidence type="ECO:0000313" key="2">
    <source>
        <dbReference type="Proteomes" id="UP001476950"/>
    </source>
</evidence>
<dbReference type="EMBL" id="JAMPLM010000012">
    <property type="protein sequence ID" value="MEP1059654.1"/>
    <property type="molecule type" value="Genomic_DNA"/>
</dbReference>
<organism evidence="1 2">
    <name type="scientific">Stenomitos frigidus AS-A4</name>
    <dbReference type="NCBI Taxonomy" id="2933935"/>
    <lineage>
        <taxon>Bacteria</taxon>
        <taxon>Bacillati</taxon>
        <taxon>Cyanobacteriota</taxon>
        <taxon>Cyanophyceae</taxon>
        <taxon>Leptolyngbyales</taxon>
        <taxon>Leptolyngbyaceae</taxon>
        <taxon>Stenomitos</taxon>
    </lineage>
</organism>
<protein>
    <submittedName>
        <fullName evidence="1">DUF433 domain-containing protein</fullName>
    </submittedName>
</protein>
<dbReference type="InterPro" id="IPR036388">
    <property type="entry name" value="WH-like_DNA-bd_sf"/>
</dbReference>
<accession>A0ABV0KMY1</accession>
<name>A0ABV0KMY1_9CYAN</name>
<dbReference type="InterPro" id="IPR007367">
    <property type="entry name" value="DUF433"/>
</dbReference>
<dbReference type="Proteomes" id="UP001476950">
    <property type="component" value="Unassembled WGS sequence"/>
</dbReference>
<dbReference type="Pfam" id="PF04255">
    <property type="entry name" value="DUF433"/>
    <property type="match status" value="1"/>
</dbReference>
<keyword evidence="2" id="KW-1185">Reference proteome</keyword>
<reference evidence="1 2" key="1">
    <citation type="submission" date="2022-04" db="EMBL/GenBank/DDBJ databases">
        <title>Positive selection, recombination, and allopatry shape intraspecific diversity of widespread and dominant cyanobacteria.</title>
        <authorList>
            <person name="Wei J."/>
            <person name="Shu W."/>
            <person name="Hu C."/>
        </authorList>
    </citation>
    <scope>NUCLEOTIDE SEQUENCE [LARGE SCALE GENOMIC DNA]</scope>
    <source>
        <strain evidence="1 2">AS-A4</strain>
    </source>
</reference>
<dbReference type="SUPFAM" id="SSF46689">
    <property type="entry name" value="Homeodomain-like"/>
    <property type="match status" value="1"/>
</dbReference>
<dbReference type="Gene3D" id="1.10.10.10">
    <property type="entry name" value="Winged helix-like DNA-binding domain superfamily/Winged helix DNA-binding domain"/>
    <property type="match status" value="1"/>
</dbReference>
<dbReference type="RefSeq" id="WP_190452089.1">
    <property type="nucleotide sequence ID" value="NZ_JAMPLM010000012.1"/>
</dbReference>
<comment type="caution">
    <text evidence="1">The sequence shown here is derived from an EMBL/GenBank/DDBJ whole genome shotgun (WGS) entry which is preliminary data.</text>
</comment>
<gene>
    <name evidence="1" type="ORF">NDI38_14515</name>
</gene>
<evidence type="ECO:0000313" key="1">
    <source>
        <dbReference type="EMBL" id="MEP1059654.1"/>
    </source>
</evidence>